<dbReference type="InterPro" id="IPR005201">
    <property type="entry name" value="TIM_ENGase"/>
</dbReference>
<sequence length="1030" mass="120570">MAEQTLFELKGTVALHNLVKRHGPIDKQGDNKGSEKQFCFKQPNNLKIDCFTLEFQFYPLQKSKGKDEQNILTIFSDQQIILQLKIVEQSQLRLYLKENGISEYNIGFVNVMEQNIVFIHIQEGKGFAQLNNSKMEIQSHQFLANGVKQGSSKYILHLSTKEKNKHYSGTITDLSIKANHQNIDQQLLSQALFDKVQSLQKINQSQFHEDYIEPIKSLQELYYFDCSKDPLNVSKVPLKKYKRNENKSKVLVCHDMMGGYIQDNYQCGYKDPIHNYRFFEWGICDYFIYFSHYRVSIPPPSYIDITHSKGVKCLGTFITEWEEGEKENDLLLKGQFISKENNQIQFHQNKYIYADKLIEICKHYKFDGYLINIEAKVSNSYELAEWTRYLRDKIHVEVPGSVIIFYDSIISTGQLQWQSQLNNNNRMFFEVSDLFFTDYKWQVFQLQQSMQNAGNRKLDVFTGIDIFGRGTYGGGKFNTSEALHEIIRNGSSVAFFAPGWTYECEGGMESKGCFLRREQEFWHGVQCNTFFDPANDKWDYTQPQQGNPPAWEHLKEENTSIAVSSFFPSFRQFRYNVPYDVNLNGKTIYFSFQVKGTPPKSNDLFVACIDAYENYRLVYSVDTKSQMLIQNGMPFMQRFNQGLFQETKTDWEDIQLELTIPQMNVSRITHFVFYQVGQDVEYWAGYYGARFKNEDMGFKSYEERKDLCKHLNTRRCCELPIHTFYNDGVGKYYFIEGVQQHINDGNLYHNNIHEFDFDYQFFSKKIKSSKINNNHSVNYTLSIDESQGWNGLSSLQLKGQLDQSSPILIKLLKTSISDCGKELFVDFNLKSPSQFLDADIFVRNQAKNLVQMKRMLKKDRGNNWFTYFYGLDTQKEDIKEVKGVYLQLRSNQAEKFQINIGGISLYNDLIKNSYKDIMKKSEQIIESCKAVENVQNILEPSQNMLFFDLLIKFNMEEEVYSKTKIIRIFVNNQWTESTKKKEVLLEKLKISSALHQFEVKAQIILDNGFHVPLEMIKPFIIKTKEQIIEL</sequence>
<dbReference type="Gene3D" id="2.60.120.260">
    <property type="entry name" value="Galactose-binding domain-like"/>
    <property type="match status" value="1"/>
</dbReference>
<reference evidence="3" key="1">
    <citation type="journal article" date="2006" name="PLoS Biol.">
        <title>Macronuclear genome sequence of the ciliate Tetrahymena thermophila, a model eukaryote.</title>
        <authorList>
            <person name="Eisen J.A."/>
            <person name="Coyne R.S."/>
            <person name="Wu M."/>
            <person name="Wu D."/>
            <person name="Thiagarajan M."/>
            <person name="Wortman J.R."/>
            <person name="Badger J.H."/>
            <person name="Ren Q."/>
            <person name="Amedeo P."/>
            <person name="Jones K.M."/>
            <person name="Tallon L.J."/>
            <person name="Delcher A.L."/>
            <person name="Salzberg S.L."/>
            <person name="Silva J.C."/>
            <person name="Haas B.J."/>
            <person name="Majoros W.H."/>
            <person name="Farzad M."/>
            <person name="Carlton J.M."/>
            <person name="Smith R.K. Jr."/>
            <person name="Garg J."/>
            <person name="Pearlman R.E."/>
            <person name="Karrer K.M."/>
            <person name="Sun L."/>
            <person name="Manning G."/>
            <person name="Elde N.C."/>
            <person name="Turkewitz A.P."/>
            <person name="Asai D.J."/>
            <person name="Wilkes D.E."/>
            <person name="Wang Y."/>
            <person name="Cai H."/>
            <person name="Collins K."/>
            <person name="Stewart B.A."/>
            <person name="Lee S.R."/>
            <person name="Wilamowska K."/>
            <person name="Weinberg Z."/>
            <person name="Ruzzo W.L."/>
            <person name="Wloga D."/>
            <person name="Gaertig J."/>
            <person name="Frankel J."/>
            <person name="Tsao C.-C."/>
            <person name="Gorovsky M.A."/>
            <person name="Keeling P.J."/>
            <person name="Waller R.F."/>
            <person name="Patron N.J."/>
            <person name="Cherry J.M."/>
            <person name="Stover N.A."/>
            <person name="Krieger C.J."/>
            <person name="del Toro C."/>
            <person name="Ryder H.F."/>
            <person name="Williamson S.C."/>
            <person name="Barbeau R.A."/>
            <person name="Hamilton E.P."/>
            <person name="Orias E."/>
        </authorList>
    </citation>
    <scope>NUCLEOTIDE SEQUENCE [LARGE SCALE GENOMIC DNA]</scope>
    <source>
        <strain evidence="3">SB210</strain>
    </source>
</reference>
<dbReference type="GO" id="GO:0005829">
    <property type="term" value="C:cytosol"/>
    <property type="evidence" value="ECO:0007669"/>
    <property type="project" value="UniProtKB-SubCell"/>
</dbReference>
<dbReference type="GO" id="GO:0033925">
    <property type="term" value="F:mannosyl-glycoprotein endo-beta-N-acetylglucosaminidase activity"/>
    <property type="evidence" value="ECO:0007669"/>
    <property type="project" value="UniProtKB-EC"/>
</dbReference>
<dbReference type="EMBL" id="GG662498">
    <property type="protein sequence ID" value="EWS72251.1"/>
    <property type="molecule type" value="Genomic_DNA"/>
</dbReference>
<name>W7XE81_TETTS</name>
<dbReference type="KEGG" id="tet:TTHERM_000312879"/>
<keyword evidence="2" id="KW-0378">Hydrolase</keyword>
<dbReference type="Pfam" id="PF03644">
    <property type="entry name" value="Glyco_hydro_85"/>
    <property type="match status" value="1"/>
</dbReference>
<accession>W7XE81</accession>
<dbReference type="Gene3D" id="3.20.20.80">
    <property type="entry name" value="Glycosidases"/>
    <property type="match status" value="1"/>
</dbReference>
<dbReference type="AlphaFoldDB" id="W7XE81"/>
<dbReference type="STRING" id="312017.W7XE81"/>
<dbReference type="InterPro" id="IPR032979">
    <property type="entry name" value="ENGase"/>
</dbReference>
<dbReference type="PANTHER" id="PTHR13246:SF1">
    <property type="entry name" value="CYTOSOLIC ENDO-BETA-N-ACETYLGLUCOSAMINIDASE"/>
    <property type="match status" value="1"/>
</dbReference>
<gene>
    <name evidence="2" type="ORF">TTHERM_000312879</name>
</gene>
<protein>
    <submittedName>
        <fullName evidence="2">Glycoside hydrolase family 85 protein</fullName>
    </submittedName>
</protein>
<evidence type="ECO:0000259" key="1">
    <source>
        <dbReference type="Pfam" id="PF03644"/>
    </source>
</evidence>
<evidence type="ECO:0000313" key="3">
    <source>
        <dbReference type="Proteomes" id="UP000009168"/>
    </source>
</evidence>
<feature type="domain" description="Cytosolic endo-beta-N-acetylglucosaminidase TIM barrel" evidence="1">
    <location>
        <begin position="272"/>
        <end position="568"/>
    </location>
</feature>
<dbReference type="GeneID" id="24438377"/>
<proteinExistence type="predicted"/>
<dbReference type="PANTHER" id="PTHR13246">
    <property type="entry name" value="ENDO BETA N-ACETYLGLUCOSAMINIDASE"/>
    <property type="match status" value="1"/>
</dbReference>
<organism evidence="2 3">
    <name type="scientific">Tetrahymena thermophila (strain SB210)</name>
    <dbReference type="NCBI Taxonomy" id="312017"/>
    <lineage>
        <taxon>Eukaryota</taxon>
        <taxon>Sar</taxon>
        <taxon>Alveolata</taxon>
        <taxon>Ciliophora</taxon>
        <taxon>Intramacronucleata</taxon>
        <taxon>Oligohymenophorea</taxon>
        <taxon>Hymenostomatida</taxon>
        <taxon>Tetrahymenina</taxon>
        <taxon>Tetrahymenidae</taxon>
        <taxon>Tetrahymena</taxon>
    </lineage>
</organism>
<dbReference type="Proteomes" id="UP000009168">
    <property type="component" value="Unassembled WGS sequence"/>
</dbReference>
<dbReference type="OrthoDB" id="284473at2759"/>
<keyword evidence="3" id="KW-1185">Reference proteome</keyword>
<dbReference type="RefSeq" id="XP_012655191.1">
    <property type="nucleotide sequence ID" value="XM_012799737.1"/>
</dbReference>
<evidence type="ECO:0000313" key="2">
    <source>
        <dbReference type="EMBL" id="EWS72251.1"/>
    </source>
</evidence>
<dbReference type="InParanoid" id="W7XE81"/>